<evidence type="ECO:0000256" key="2">
    <source>
        <dbReference type="ARBA" id="ARBA00022723"/>
    </source>
</evidence>
<dbReference type="AlphaFoldDB" id="A0A5N4B241"/>
<keyword evidence="2" id="KW-0479">Metal-binding</keyword>
<feature type="transmembrane region" description="Helical" evidence="3">
    <location>
        <begin position="6"/>
        <end position="23"/>
    </location>
</feature>
<protein>
    <recommendedName>
        <fullName evidence="4">DDE Tnp4 domain-containing protein</fullName>
    </recommendedName>
</protein>
<keyword evidence="3" id="KW-1133">Transmembrane helix</keyword>
<evidence type="ECO:0000313" key="5">
    <source>
        <dbReference type="EMBL" id="KAB0803460.1"/>
    </source>
</evidence>
<sequence length="223" mass="26018">MPNKTQILVVCAAINVMLINIIIKRRLQRRKYKDKRKRSVWCKEWLSRRSEGKGILSLLNKELKTEDPYSYNNFLRLCEDQCDYILHLINDDIKTEDTFFRNAVPSRSKLSRARRIVESSFGILANRFRVLLNPINLSAEKVEKITLACVVLHNFLCVSKGRIYTDGSDKSPITLTNLQRIQSTSSNRSADAVRMIRNEYKEYFNSPVGMVEWQETVIRNNNI</sequence>
<evidence type="ECO:0000259" key="4">
    <source>
        <dbReference type="Pfam" id="PF13359"/>
    </source>
</evidence>
<reference evidence="5 6" key="1">
    <citation type="journal article" date="2018" name="Elife">
        <title>Firefly genomes illuminate parallel origins of bioluminescence in beetles.</title>
        <authorList>
            <person name="Fallon T.R."/>
            <person name="Lower S.E."/>
            <person name="Chang C.H."/>
            <person name="Bessho-Uehara M."/>
            <person name="Martin G.J."/>
            <person name="Bewick A.J."/>
            <person name="Behringer M."/>
            <person name="Debat H.J."/>
            <person name="Wong I."/>
            <person name="Day J.C."/>
            <person name="Suvorov A."/>
            <person name="Silva C.J."/>
            <person name="Stanger-Hall K.F."/>
            <person name="Hall D.W."/>
            <person name="Schmitz R.J."/>
            <person name="Nelson D.R."/>
            <person name="Lewis S.M."/>
            <person name="Shigenobu S."/>
            <person name="Bybee S.M."/>
            <person name="Larracuente A.M."/>
            <person name="Oba Y."/>
            <person name="Weng J.K."/>
        </authorList>
    </citation>
    <scope>NUCLEOTIDE SEQUENCE [LARGE SCALE GENOMIC DNA]</scope>
    <source>
        <strain evidence="5">1611_PpyrPB1</strain>
        <tissue evidence="5">Whole body</tissue>
    </source>
</reference>
<dbReference type="Proteomes" id="UP000327044">
    <property type="component" value="Unassembled WGS sequence"/>
</dbReference>
<dbReference type="InterPro" id="IPR027806">
    <property type="entry name" value="HARBI1_dom"/>
</dbReference>
<comment type="caution">
    <text evidence="5">The sequence shown here is derived from an EMBL/GenBank/DDBJ whole genome shotgun (WGS) entry which is preliminary data.</text>
</comment>
<comment type="cofactor">
    <cofactor evidence="1">
        <name>a divalent metal cation</name>
        <dbReference type="ChEBI" id="CHEBI:60240"/>
    </cofactor>
</comment>
<keyword evidence="6" id="KW-1185">Reference proteome</keyword>
<keyword evidence="3" id="KW-0812">Transmembrane</keyword>
<accession>A0A5N4B241</accession>
<evidence type="ECO:0000313" key="6">
    <source>
        <dbReference type="Proteomes" id="UP000327044"/>
    </source>
</evidence>
<keyword evidence="3" id="KW-0472">Membrane</keyword>
<name>A0A5N4B241_PHOPY</name>
<gene>
    <name evidence="5" type="ORF">PPYR_00430</name>
</gene>
<feature type="domain" description="DDE Tnp4" evidence="4">
    <location>
        <begin position="108"/>
        <end position="154"/>
    </location>
</feature>
<organism evidence="5 6">
    <name type="scientific">Photinus pyralis</name>
    <name type="common">Common eastern firefly</name>
    <name type="synonym">Lampyris pyralis</name>
    <dbReference type="NCBI Taxonomy" id="7054"/>
    <lineage>
        <taxon>Eukaryota</taxon>
        <taxon>Metazoa</taxon>
        <taxon>Ecdysozoa</taxon>
        <taxon>Arthropoda</taxon>
        <taxon>Hexapoda</taxon>
        <taxon>Insecta</taxon>
        <taxon>Pterygota</taxon>
        <taxon>Neoptera</taxon>
        <taxon>Endopterygota</taxon>
        <taxon>Coleoptera</taxon>
        <taxon>Polyphaga</taxon>
        <taxon>Elateriformia</taxon>
        <taxon>Elateroidea</taxon>
        <taxon>Lampyridae</taxon>
        <taxon>Lampyrinae</taxon>
        <taxon>Photinus</taxon>
    </lineage>
</organism>
<dbReference type="InParanoid" id="A0A5N4B241"/>
<dbReference type="GO" id="GO:0046872">
    <property type="term" value="F:metal ion binding"/>
    <property type="evidence" value="ECO:0007669"/>
    <property type="project" value="UniProtKB-KW"/>
</dbReference>
<evidence type="ECO:0000256" key="1">
    <source>
        <dbReference type="ARBA" id="ARBA00001968"/>
    </source>
</evidence>
<proteinExistence type="predicted"/>
<dbReference type="EMBL" id="VVIM01000001">
    <property type="protein sequence ID" value="KAB0803460.1"/>
    <property type="molecule type" value="Genomic_DNA"/>
</dbReference>
<evidence type="ECO:0000256" key="3">
    <source>
        <dbReference type="SAM" id="Phobius"/>
    </source>
</evidence>
<dbReference type="Pfam" id="PF13359">
    <property type="entry name" value="DDE_Tnp_4"/>
    <property type="match status" value="1"/>
</dbReference>